<dbReference type="Gene3D" id="3.90.1480.10">
    <property type="entry name" value="Alpha-2,3-sialyltransferase"/>
    <property type="match status" value="1"/>
</dbReference>
<sequence length="290" mass="34318">MTSHLKNRIKQFTPPILLNKVKDYKNHYDYLKYKDIVKRNIDLKNKHTGNRCFLLGSGPSIKDEDLKPLKNEIVFALNNFYVHEDFCEIMSGDVEKYYMTAPIHPPQTEQEWIDWYSDMEKNTPNNAIMIFGISNRINNIKKIIDQHNLFTNHQKYWYYSGINITEYYEYRAIDIDIAKMTWIADTISIYSLIVAIYMGFSEIYLLGMDHNYICNNESNYRFYQNGIHQNNESERELNGSSRTKHDSLGIYKVFSQYELLSNNSNSKIYNTSRNSLLDVFDFLTLSESIK</sequence>
<keyword evidence="1" id="KW-0472">Membrane</keyword>
<organism evidence="2">
    <name type="scientific">marine metagenome</name>
    <dbReference type="NCBI Taxonomy" id="408172"/>
    <lineage>
        <taxon>unclassified sequences</taxon>
        <taxon>metagenomes</taxon>
        <taxon>ecological metagenomes</taxon>
    </lineage>
</organism>
<gene>
    <name evidence="2" type="ORF">METZ01_LOCUS270581</name>
</gene>
<proteinExistence type="predicted"/>
<accession>A0A382K3T6</accession>
<feature type="transmembrane region" description="Helical" evidence="1">
    <location>
        <begin position="187"/>
        <end position="207"/>
    </location>
</feature>
<name>A0A382K3T6_9ZZZZ</name>
<dbReference type="AlphaFoldDB" id="A0A382K3T6"/>
<evidence type="ECO:0008006" key="3">
    <source>
        <dbReference type="Google" id="ProtNLM"/>
    </source>
</evidence>
<evidence type="ECO:0000313" key="2">
    <source>
        <dbReference type="EMBL" id="SVC17727.1"/>
    </source>
</evidence>
<dbReference type="EMBL" id="UINC01077527">
    <property type="protein sequence ID" value="SVC17727.1"/>
    <property type="molecule type" value="Genomic_DNA"/>
</dbReference>
<protein>
    <recommendedName>
        <fullName evidence="3">DUF115 domain-containing protein</fullName>
    </recommendedName>
</protein>
<keyword evidence="1" id="KW-1133">Transmembrane helix</keyword>
<evidence type="ECO:0000256" key="1">
    <source>
        <dbReference type="SAM" id="Phobius"/>
    </source>
</evidence>
<keyword evidence="1" id="KW-0812">Transmembrane</keyword>
<reference evidence="2" key="1">
    <citation type="submission" date="2018-05" db="EMBL/GenBank/DDBJ databases">
        <authorList>
            <person name="Lanie J.A."/>
            <person name="Ng W.-L."/>
            <person name="Kazmierczak K.M."/>
            <person name="Andrzejewski T.M."/>
            <person name="Davidsen T.M."/>
            <person name="Wayne K.J."/>
            <person name="Tettelin H."/>
            <person name="Glass J.I."/>
            <person name="Rusch D."/>
            <person name="Podicherti R."/>
            <person name="Tsui H.-C.T."/>
            <person name="Winkler M.E."/>
        </authorList>
    </citation>
    <scope>NUCLEOTIDE SEQUENCE</scope>
</reference>